<dbReference type="InterPro" id="IPR043502">
    <property type="entry name" value="DNA/RNA_pol_sf"/>
</dbReference>
<keyword evidence="3" id="KW-1185">Reference proteome</keyword>
<dbReference type="GeneTree" id="ENSGT01150000286909"/>
<dbReference type="PANTHER" id="PTHR33332">
    <property type="entry name" value="REVERSE TRANSCRIPTASE DOMAIN-CONTAINING PROTEIN"/>
    <property type="match status" value="1"/>
</dbReference>
<accession>A0A8C6MHV2</accession>
<organism evidence="2 3">
    <name type="scientific">Nothobranchius furzeri</name>
    <name type="common">Turquoise killifish</name>
    <dbReference type="NCBI Taxonomy" id="105023"/>
    <lineage>
        <taxon>Eukaryota</taxon>
        <taxon>Metazoa</taxon>
        <taxon>Chordata</taxon>
        <taxon>Craniata</taxon>
        <taxon>Vertebrata</taxon>
        <taxon>Euteleostomi</taxon>
        <taxon>Actinopterygii</taxon>
        <taxon>Neopterygii</taxon>
        <taxon>Teleostei</taxon>
        <taxon>Neoteleostei</taxon>
        <taxon>Acanthomorphata</taxon>
        <taxon>Ovalentaria</taxon>
        <taxon>Atherinomorphae</taxon>
        <taxon>Cyprinodontiformes</taxon>
        <taxon>Nothobranchiidae</taxon>
        <taxon>Nothobranchius</taxon>
    </lineage>
</organism>
<evidence type="ECO:0000313" key="3">
    <source>
        <dbReference type="Proteomes" id="UP000694548"/>
    </source>
</evidence>
<dbReference type="PROSITE" id="PS50878">
    <property type="entry name" value="RT_POL"/>
    <property type="match status" value="1"/>
</dbReference>
<evidence type="ECO:0000259" key="1">
    <source>
        <dbReference type="PROSITE" id="PS50878"/>
    </source>
</evidence>
<feature type="domain" description="Reverse transcriptase" evidence="1">
    <location>
        <begin position="42"/>
        <end position="317"/>
    </location>
</feature>
<reference evidence="2" key="2">
    <citation type="submission" date="2025-09" db="UniProtKB">
        <authorList>
            <consortium name="Ensembl"/>
        </authorList>
    </citation>
    <scope>IDENTIFICATION</scope>
</reference>
<dbReference type="SUPFAM" id="SSF56672">
    <property type="entry name" value="DNA/RNA polymerases"/>
    <property type="match status" value="1"/>
</dbReference>
<proteinExistence type="predicted"/>
<dbReference type="Pfam" id="PF00078">
    <property type="entry name" value="RVT_1"/>
    <property type="match status" value="1"/>
</dbReference>
<name>A0A8C6MHV2_NOTFU</name>
<dbReference type="Proteomes" id="UP000694548">
    <property type="component" value="Unassembled WGS sequence"/>
</dbReference>
<reference evidence="2" key="1">
    <citation type="submission" date="2025-08" db="UniProtKB">
        <authorList>
            <consortium name="Ensembl"/>
        </authorList>
    </citation>
    <scope>IDENTIFICATION</scope>
</reference>
<dbReference type="AlphaFoldDB" id="A0A8C6MHV2"/>
<sequence>KEIIKQGEGNRICETVTDVLPARLLTEVFSVAGDHILQIVNSSLISGEVPTPLKQAVVRPLLEKSGLDPTILSNYRPESTLPFISKIIERAVFIQLTSILQEWEIGELFQSGFEPFHSTESALLKVLDDILLANDSGDAVVLLLLDLTSAFDTIDHSILINRLERSVGFTGQALQWIRSYLTGRSFCVRLGDCSSDLAELPWGVPQGSILTPLLFSLYLLPLGELVRKHDVSFHLYANDCQVIFPIRRGGLCTVQPLLDCLEDIKLWLAQNFLCFNEHKTEVILFTPPKTLGGAQGLDFSPLALHQKAVVTNLGVKLDAELRFDAQVNGIVRSCFFIYATLRELSLFCHIVIWKL</sequence>
<protein>
    <recommendedName>
        <fullName evidence="1">Reverse transcriptase domain-containing protein</fullName>
    </recommendedName>
</protein>
<evidence type="ECO:0000313" key="2">
    <source>
        <dbReference type="Ensembl" id="ENSNFUP00015032907.1"/>
    </source>
</evidence>
<dbReference type="InterPro" id="IPR000477">
    <property type="entry name" value="RT_dom"/>
</dbReference>
<dbReference type="Ensembl" id="ENSNFUT00015034397.1">
    <property type="protein sequence ID" value="ENSNFUP00015032907.1"/>
    <property type="gene ID" value="ENSNFUG00015016129.1"/>
</dbReference>